<reference evidence="2 3" key="1">
    <citation type="journal article" date="2019" name="Sci. Rep.">
        <title>Orb-weaving spider Araneus ventricosus genome elucidates the spidroin gene catalogue.</title>
        <authorList>
            <person name="Kono N."/>
            <person name="Nakamura H."/>
            <person name="Ohtoshi R."/>
            <person name="Moran D.A.P."/>
            <person name="Shinohara A."/>
            <person name="Yoshida Y."/>
            <person name="Fujiwara M."/>
            <person name="Mori M."/>
            <person name="Tomita M."/>
            <person name="Arakawa K."/>
        </authorList>
    </citation>
    <scope>NUCLEOTIDE SEQUENCE [LARGE SCALE GENOMIC DNA]</scope>
</reference>
<proteinExistence type="predicted"/>
<dbReference type="PANTHER" id="PTHR24559">
    <property type="entry name" value="TRANSPOSON TY3-I GAG-POL POLYPROTEIN"/>
    <property type="match status" value="1"/>
</dbReference>
<dbReference type="Proteomes" id="UP000499080">
    <property type="component" value="Unassembled WGS sequence"/>
</dbReference>
<organism evidence="2 3">
    <name type="scientific">Araneus ventricosus</name>
    <name type="common">Orbweaver spider</name>
    <name type="synonym">Epeira ventricosa</name>
    <dbReference type="NCBI Taxonomy" id="182803"/>
    <lineage>
        <taxon>Eukaryota</taxon>
        <taxon>Metazoa</taxon>
        <taxon>Ecdysozoa</taxon>
        <taxon>Arthropoda</taxon>
        <taxon>Chelicerata</taxon>
        <taxon>Arachnida</taxon>
        <taxon>Araneae</taxon>
        <taxon>Araneomorphae</taxon>
        <taxon>Entelegynae</taxon>
        <taxon>Araneoidea</taxon>
        <taxon>Araneidae</taxon>
        <taxon>Araneus</taxon>
    </lineage>
</organism>
<evidence type="ECO:0008006" key="4">
    <source>
        <dbReference type="Google" id="ProtNLM"/>
    </source>
</evidence>
<dbReference type="OrthoDB" id="6436563at2759"/>
<sequence length="313" mass="34378">MQSKCPTCSKSKGEAKASVNSVNLFSFEALISPSSLIVLKICGVESAVCADTDVSHFTVGEKLFYRPQSKNVKFKPKTISLTLADGTQSNVVALTTVVGLKVEGKVVPTELIVLPEAKGNRILLDTDFLQSAGIVLDILSGKWHFCENPQIQYPFYKVPSKNGNSTSISDSEERSAETSNSVKVPETSSGNLRSDEELDSVLADGIIEECESPYASPVVLVPKPNGSMRLCVDFRKLNVTTNADTYPLPRMDDLLTELSRRSVCQPSISNQGMIRSKYMKLIKIKQFSFAHLERANIYACLSDYEMNPSRFNA</sequence>
<accession>A0A4Y2CWL9</accession>
<evidence type="ECO:0000313" key="3">
    <source>
        <dbReference type="Proteomes" id="UP000499080"/>
    </source>
</evidence>
<evidence type="ECO:0000256" key="1">
    <source>
        <dbReference type="SAM" id="MobiDB-lite"/>
    </source>
</evidence>
<feature type="compositionally biased region" description="Polar residues" evidence="1">
    <location>
        <begin position="177"/>
        <end position="192"/>
    </location>
</feature>
<dbReference type="InterPro" id="IPR021109">
    <property type="entry name" value="Peptidase_aspartic_dom_sf"/>
</dbReference>
<evidence type="ECO:0000313" key="2">
    <source>
        <dbReference type="EMBL" id="GBM08326.1"/>
    </source>
</evidence>
<dbReference type="GO" id="GO:0071897">
    <property type="term" value="P:DNA biosynthetic process"/>
    <property type="evidence" value="ECO:0007669"/>
    <property type="project" value="UniProtKB-ARBA"/>
</dbReference>
<feature type="region of interest" description="Disordered" evidence="1">
    <location>
        <begin position="162"/>
        <end position="195"/>
    </location>
</feature>
<gene>
    <name evidence="2" type="ORF">AVEN_101449_1</name>
</gene>
<keyword evidence="3" id="KW-1185">Reference proteome</keyword>
<protein>
    <recommendedName>
        <fullName evidence="4">Transposon Ty3-I Gag-Pol polyprotein</fullName>
    </recommendedName>
</protein>
<dbReference type="Gene3D" id="3.30.70.270">
    <property type="match status" value="1"/>
</dbReference>
<dbReference type="InterPro" id="IPR043502">
    <property type="entry name" value="DNA/RNA_pol_sf"/>
</dbReference>
<comment type="caution">
    <text evidence="2">The sequence shown here is derived from an EMBL/GenBank/DDBJ whole genome shotgun (WGS) entry which is preliminary data.</text>
</comment>
<dbReference type="InterPro" id="IPR053134">
    <property type="entry name" value="RNA-dir_DNA_polymerase"/>
</dbReference>
<dbReference type="PANTHER" id="PTHR24559:SF444">
    <property type="entry name" value="REVERSE TRANSCRIPTASE DOMAIN-CONTAINING PROTEIN"/>
    <property type="match status" value="1"/>
</dbReference>
<dbReference type="EMBL" id="BGPR01000255">
    <property type="protein sequence ID" value="GBM08326.1"/>
    <property type="molecule type" value="Genomic_DNA"/>
</dbReference>
<dbReference type="Gene3D" id="3.10.10.10">
    <property type="entry name" value="HIV Type 1 Reverse Transcriptase, subunit A, domain 1"/>
    <property type="match status" value="1"/>
</dbReference>
<name>A0A4Y2CWL9_ARAVE</name>
<dbReference type="AlphaFoldDB" id="A0A4Y2CWL9"/>
<dbReference type="InterPro" id="IPR043128">
    <property type="entry name" value="Rev_trsase/Diguanyl_cyclase"/>
</dbReference>
<dbReference type="Gene3D" id="2.40.70.10">
    <property type="entry name" value="Acid Proteases"/>
    <property type="match status" value="1"/>
</dbReference>
<dbReference type="SUPFAM" id="SSF56672">
    <property type="entry name" value="DNA/RNA polymerases"/>
    <property type="match status" value="1"/>
</dbReference>